<accession>A0A7I7KXI5</accession>
<dbReference type="GO" id="GO:0006633">
    <property type="term" value="P:fatty acid biosynthetic process"/>
    <property type="evidence" value="ECO:0007669"/>
    <property type="project" value="TreeGrafter"/>
</dbReference>
<keyword evidence="2" id="KW-0436">Ligase</keyword>
<protein>
    <submittedName>
        <fullName evidence="6">Acyl-CoA synthetase</fullName>
    </submittedName>
</protein>
<sequence length="548" mass="59739">MLKHPRTIVDMVSARSSSHDPAYIFLLDGTAASESRWTYADTAERAAAVAAWLSSRGVGRGSRVVLAVNPSLDYIAALFGTMMLGAVPVPCFPPSRPKELDRFHAIVLDCIPHAIVIDAMYDAQIEALQRRLACAGIDPLIFYIDELDTRVEAVTPAPCSPDDLALIQYTSGSTGSPKGVCITHDNLMSNCEVLSRSMGPDPNRVGLSWLPPYHDMGLMGTIILSLHHGWPLVLMSPLHFVQDPRRWLEAITDYRVSITVGPNFSLDASAEALDDDLENLDLSTVKEFYCGAEPISAHTLARFEQRAVPLGFDVTALIPCYGMAEATLFVAGKRKGRRYNTVDGPDGVVVSCGEVDSEHVVRIVDPESDRLVQPGEIGEIWVRGRSVATGYLNRDALTDAVFHARIDGEDADYLRTGDLGFIRDDELFVTGRIKDLIIVSGRNIYPHDVEASVVRADPSLRRAVAFSVPGDGTERLIVVAEAPTSQISIDCRTKLADAVRSSVTSEFGVGPDVHIWPRKTIPTTTSGKVRRHEAKRLFLADAIQGVLA</sequence>
<keyword evidence="7" id="KW-1185">Reference proteome</keyword>
<dbReference type="SUPFAM" id="SSF56801">
    <property type="entry name" value="Acetyl-CoA synthetase-like"/>
    <property type="match status" value="1"/>
</dbReference>
<keyword evidence="3" id="KW-0276">Fatty acid metabolism</keyword>
<dbReference type="PANTHER" id="PTHR22754">
    <property type="entry name" value="DISCO-INTERACTING PROTEIN 2 DIP2 -RELATED"/>
    <property type="match status" value="1"/>
</dbReference>
<dbReference type="CDD" id="cd05931">
    <property type="entry name" value="FAAL"/>
    <property type="match status" value="1"/>
</dbReference>
<dbReference type="Proteomes" id="UP000465866">
    <property type="component" value="Chromosome"/>
</dbReference>
<evidence type="ECO:0000256" key="2">
    <source>
        <dbReference type="ARBA" id="ARBA00022598"/>
    </source>
</evidence>
<dbReference type="EMBL" id="AP022569">
    <property type="protein sequence ID" value="BBX46476.1"/>
    <property type="molecule type" value="Genomic_DNA"/>
</dbReference>
<reference evidence="6 7" key="1">
    <citation type="journal article" date="2019" name="Emerg. Microbes Infect.">
        <title>Comprehensive subspecies identification of 175 nontuberculous mycobacteria species based on 7547 genomic profiles.</title>
        <authorList>
            <person name="Matsumoto Y."/>
            <person name="Kinjo T."/>
            <person name="Motooka D."/>
            <person name="Nabeya D."/>
            <person name="Jung N."/>
            <person name="Uechi K."/>
            <person name="Horii T."/>
            <person name="Iida T."/>
            <person name="Fujita J."/>
            <person name="Nakamura S."/>
        </authorList>
    </citation>
    <scope>NUCLEOTIDE SEQUENCE [LARGE SCALE GENOMIC DNA]</scope>
    <source>
        <strain evidence="6 7">JCM 12404</strain>
    </source>
</reference>
<dbReference type="PROSITE" id="PS00455">
    <property type="entry name" value="AMP_BINDING"/>
    <property type="match status" value="1"/>
</dbReference>
<dbReference type="GO" id="GO:0016874">
    <property type="term" value="F:ligase activity"/>
    <property type="evidence" value="ECO:0007669"/>
    <property type="project" value="UniProtKB-KW"/>
</dbReference>
<evidence type="ECO:0000313" key="6">
    <source>
        <dbReference type="EMBL" id="BBX46476.1"/>
    </source>
</evidence>
<proteinExistence type="inferred from homology"/>
<organism evidence="6 7">
    <name type="scientific">Mycobacterium cookii</name>
    <dbReference type="NCBI Taxonomy" id="1775"/>
    <lineage>
        <taxon>Bacteria</taxon>
        <taxon>Bacillati</taxon>
        <taxon>Actinomycetota</taxon>
        <taxon>Actinomycetes</taxon>
        <taxon>Mycobacteriales</taxon>
        <taxon>Mycobacteriaceae</taxon>
        <taxon>Mycobacterium</taxon>
    </lineage>
</organism>
<dbReference type="GO" id="GO:0071766">
    <property type="term" value="P:Actinobacterium-type cell wall biogenesis"/>
    <property type="evidence" value="ECO:0007669"/>
    <property type="project" value="UniProtKB-ARBA"/>
</dbReference>
<dbReference type="InterPro" id="IPR020845">
    <property type="entry name" value="AMP-binding_CS"/>
</dbReference>
<keyword evidence="4" id="KW-0443">Lipid metabolism</keyword>
<dbReference type="Gene3D" id="3.40.50.12780">
    <property type="entry name" value="N-terminal domain of ligase-like"/>
    <property type="match status" value="1"/>
</dbReference>
<dbReference type="KEGG" id="mcoo:MCOO_24910"/>
<name>A0A7I7KXI5_9MYCO</name>
<dbReference type="RefSeq" id="WP_163776618.1">
    <property type="nucleotide sequence ID" value="NZ_AP022569.1"/>
</dbReference>
<evidence type="ECO:0000313" key="7">
    <source>
        <dbReference type="Proteomes" id="UP000465866"/>
    </source>
</evidence>
<dbReference type="Pfam" id="PF00501">
    <property type="entry name" value="AMP-binding"/>
    <property type="match status" value="1"/>
</dbReference>
<gene>
    <name evidence="6" type="ORF">MCOO_24910</name>
</gene>
<dbReference type="InterPro" id="IPR040097">
    <property type="entry name" value="FAAL/FAAC"/>
</dbReference>
<evidence type="ECO:0000256" key="4">
    <source>
        <dbReference type="ARBA" id="ARBA00023098"/>
    </source>
</evidence>
<dbReference type="PANTHER" id="PTHR22754:SF32">
    <property type="entry name" value="DISCO-INTERACTING PROTEIN 2"/>
    <property type="match status" value="1"/>
</dbReference>
<dbReference type="GO" id="GO:0005886">
    <property type="term" value="C:plasma membrane"/>
    <property type="evidence" value="ECO:0007669"/>
    <property type="project" value="TreeGrafter"/>
</dbReference>
<evidence type="ECO:0000256" key="1">
    <source>
        <dbReference type="ARBA" id="ARBA00006432"/>
    </source>
</evidence>
<evidence type="ECO:0000259" key="5">
    <source>
        <dbReference type="Pfam" id="PF00501"/>
    </source>
</evidence>
<dbReference type="GO" id="GO:0070566">
    <property type="term" value="F:adenylyltransferase activity"/>
    <property type="evidence" value="ECO:0007669"/>
    <property type="project" value="TreeGrafter"/>
</dbReference>
<dbReference type="InterPro" id="IPR045851">
    <property type="entry name" value="AMP-bd_C_sf"/>
</dbReference>
<comment type="similarity">
    <text evidence="1">Belongs to the ATP-dependent AMP-binding enzyme family.</text>
</comment>
<evidence type="ECO:0000256" key="3">
    <source>
        <dbReference type="ARBA" id="ARBA00022832"/>
    </source>
</evidence>
<dbReference type="FunFam" id="3.40.50.12780:FF:000013">
    <property type="entry name" value="Long-chain-fatty-acid--AMP ligase FadD32"/>
    <property type="match status" value="1"/>
</dbReference>
<dbReference type="Gene3D" id="3.30.300.30">
    <property type="match status" value="1"/>
</dbReference>
<dbReference type="InterPro" id="IPR000873">
    <property type="entry name" value="AMP-dep_synth/lig_dom"/>
</dbReference>
<dbReference type="AlphaFoldDB" id="A0A7I7KXI5"/>
<dbReference type="InterPro" id="IPR042099">
    <property type="entry name" value="ANL_N_sf"/>
</dbReference>
<feature type="domain" description="AMP-dependent synthetase/ligase" evidence="5">
    <location>
        <begin position="16"/>
        <end position="392"/>
    </location>
</feature>